<dbReference type="GO" id="GO:0001508">
    <property type="term" value="P:action potential"/>
    <property type="evidence" value="ECO:0007669"/>
    <property type="project" value="TreeGrafter"/>
</dbReference>
<keyword evidence="4 13" id="KW-0812">Transmembrane</keyword>
<name>A0A5S9F521_UABAM</name>
<comment type="subcellular location">
    <subcellularLocation>
        <location evidence="1">Membrane</location>
        <topology evidence="1">Multi-pass membrane protein</topology>
    </subcellularLocation>
</comment>
<feature type="transmembrane region" description="Helical" evidence="13">
    <location>
        <begin position="361"/>
        <end position="382"/>
    </location>
</feature>
<evidence type="ECO:0000256" key="6">
    <source>
        <dbReference type="ARBA" id="ARBA00022882"/>
    </source>
</evidence>
<keyword evidence="11" id="KW-0407">Ion channel</keyword>
<feature type="transmembrane region" description="Helical" evidence="13">
    <location>
        <begin position="637"/>
        <end position="657"/>
    </location>
</feature>
<evidence type="ECO:0000256" key="3">
    <source>
        <dbReference type="ARBA" id="ARBA00022538"/>
    </source>
</evidence>
<dbReference type="GO" id="GO:0005249">
    <property type="term" value="F:voltage-gated potassium channel activity"/>
    <property type="evidence" value="ECO:0007669"/>
    <property type="project" value="InterPro"/>
</dbReference>
<evidence type="ECO:0000256" key="12">
    <source>
        <dbReference type="SAM" id="MobiDB-lite"/>
    </source>
</evidence>
<feature type="compositionally biased region" description="Basic and acidic residues" evidence="12">
    <location>
        <begin position="969"/>
        <end position="978"/>
    </location>
</feature>
<protein>
    <submittedName>
        <fullName evidence="15">Ion transporter</fullName>
    </submittedName>
</protein>
<dbReference type="InterPro" id="IPR005821">
    <property type="entry name" value="Ion_trans_dom"/>
</dbReference>
<keyword evidence="2" id="KW-0813">Transport</keyword>
<dbReference type="InterPro" id="IPR028325">
    <property type="entry name" value="VG_K_chnl"/>
</dbReference>
<dbReference type="Pfam" id="PF00520">
    <property type="entry name" value="Ion_trans"/>
    <property type="match status" value="1"/>
</dbReference>
<keyword evidence="8 13" id="KW-1133">Transmembrane helix</keyword>
<feature type="compositionally biased region" description="Basic residues" evidence="12">
    <location>
        <begin position="979"/>
        <end position="989"/>
    </location>
</feature>
<evidence type="ECO:0000256" key="8">
    <source>
        <dbReference type="ARBA" id="ARBA00022989"/>
    </source>
</evidence>
<dbReference type="EMBL" id="AP019860">
    <property type="protein sequence ID" value="BBM86407.1"/>
    <property type="molecule type" value="Genomic_DNA"/>
</dbReference>
<dbReference type="KEGG" id="uam:UABAM_04793"/>
<dbReference type="OrthoDB" id="255982at2"/>
<dbReference type="PANTHER" id="PTHR11537">
    <property type="entry name" value="VOLTAGE-GATED POTASSIUM CHANNEL"/>
    <property type="match status" value="1"/>
</dbReference>
<evidence type="ECO:0000256" key="2">
    <source>
        <dbReference type="ARBA" id="ARBA00022448"/>
    </source>
</evidence>
<evidence type="ECO:0000256" key="1">
    <source>
        <dbReference type="ARBA" id="ARBA00004141"/>
    </source>
</evidence>
<dbReference type="InterPro" id="IPR027359">
    <property type="entry name" value="Volt_channel_dom_sf"/>
</dbReference>
<sequence>MHTWNTLEQDIQRFFKRTQQSFSIEEFWDMYEEGLDLQQSLDELLPNSEREKIAPVVDPLVRGHHHLQNYLLQHARASENKQSVREWLDQRVEELEDRTRHVMGDIAHSRITVAAELQSVAHELFFLKRLGRLIYENGENVLPDILNEVHHLVMQSEDGNPLYQDEIIREELRLLCTQALRVEVDKFAEKVSDNLEIYKEQQQGLHNLWATLRWGGEIQPQISLSTPGNEDTLDKCKKQRDKIKDELQQEITNLEEKPRWEFIEEILIDAQDMIDDVLVGVEEKPLYVATKSLAVVREDIAWLTEIIKPYLTKEIPESLTKQWKKYNSRNKFFQCQIQDKKIQYRMEQIFGKKFAKFFDKFIIWLILGVIVLLLVEELGTYSEQAHRNFMYIDTAICVVFLFEFFTKLFLAERRWLYFKRHWFTELLPSIPFSLLSQLPQLNKVQFLRGVRLVRVLRMVRIFRVVTFLIRGTDRFVRSYGRWLNRNIVFFGKNHALKKKAKPTVPQRLHTLRNVCLNRSRSIFNKIHEDHKRIPFMISYIKTLEIQMEENISGSLEKEQVGASSDILVEKVIHNMLYISGEQVEEHMGYDFPIKVHMYFRFFNIPLLRSLPFIRNIVQKNRESDPMEFTAWLGRCVGRLLQAVLAMIYWFVDLYGVLSPPRVLDRIGHTMVETFKRPAIRLVVAGGVLLVLKLLFLALPWLPLGGLVLFLNKFLGPVLLVVGALCCVPLVIGIWLRNIAGEATEFFMRTAEAQFINLLEDIKLQNAERDMRILYERVMQPELQILTGASGEYGEKWLLEQWNSSLEVGACVENDTCNVTTVKQARLWNRQRPVFLLYRDYLDGAPLHRSDVKTTEQLLGNIAIENIRQHRLEFKRRESRALAKLDLESSKSVFGPYLWFSFITHSVSHNVANLLVEYNKNAIPESLLAMQSSEKLDYYSRWLQWRLQDEWDGHKSDIQTIQNDVAKKETERTEYDGKKKKEKKKKRLKRQKPVYATTRFNALHFLTLSREQDQSIRLTFGEDLYKSFIKDRRENIRYIFGTYPLYLLPATQRKVNPYNLYQNYLAGGKVFTLPFRLLFILAALFVTAVKWSYQKVREIINPDMQSEPPKIIADFNVAVRKINRMRKPVYIECMKIRARFDFEYLGLEFEGFPGLSTHEENFRDDFLQKDENPNWLGLFEKDLEFISALDSEHDYFYDLYARRKERLHAFNKFLKQRGWDQGNFSKYIESIDPNWASRSNEILRALATAYSINYKKLPSLLNARDVLETAFDHAIEHLGYVQNDRFVKKGLRFFYRTMKTCAYTIKDRDYKDFQLFWSQSRFADAPAKHKKWCWKTYLARRADLKDALYFLTESGDVSIAEDIIQDIIRNPTPWTEELLAIRTVQTLSVLDVLNYRGHVAILGDYPEKDIYMDRKN</sequence>
<evidence type="ECO:0000256" key="13">
    <source>
        <dbReference type="SAM" id="Phobius"/>
    </source>
</evidence>
<keyword evidence="5" id="KW-0631">Potassium channel</keyword>
<dbReference type="SUPFAM" id="SSF81324">
    <property type="entry name" value="Voltage-gated potassium channels"/>
    <property type="match status" value="1"/>
</dbReference>
<keyword evidence="7" id="KW-0630">Potassium</keyword>
<evidence type="ECO:0000256" key="11">
    <source>
        <dbReference type="ARBA" id="ARBA00023303"/>
    </source>
</evidence>
<evidence type="ECO:0000256" key="4">
    <source>
        <dbReference type="ARBA" id="ARBA00022692"/>
    </source>
</evidence>
<keyword evidence="10 13" id="KW-0472">Membrane</keyword>
<feature type="region of interest" description="Disordered" evidence="12">
    <location>
        <begin position="969"/>
        <end position="989"/>
    </location>
</feature>
<evidence type="ECO:0000256" key="10">
    <source>
        <dbReference type="ARBA" id="ARBA00023136"/>
    </source>
</evidence>
<evidence type="ECO:0000313" key="16">
    <source>
        <dbReference type="Proteomes" id="UP000326354"/>
    </source>
</evidence>
<dbReference type="PANTHER" id="PTHR11537:SF254">
    <property type="entry name" value="POTASSIUM VOLTAGE-GATED CHANNEL PROTEIN SHAB"/>
    <property type="match status" value="1"/>
</dbReference>
<evidence type="ECO:0000313" key="15">
    <source>
        <dbReference type="EMBL" id="BBM86407.1"/>
    </source>
</evidence>
<evidence type="ECO:0000256" key="5">
    <source>
        <dbReference type="ARBA" id="ARBA00022826"/>
    </source>
</evidence>
<gene>
    <name evidence="15" type="ORF">UABAM_04793</name>
</gene>
<feature type="transmembrane region" description="Helical" evidence="13">
    <location>
        <begin position="388"/>
        <end position="410"/>
    </location>
</feature>
<keyword evidence="16" id="KW-1185">Reference proteome</keyword>
<feature type="transmembrane region" description="Helical" evidence="13">
    <location>
        <begin position="678"/>
        <end position="701"/>
    </location>
</feature>
<proteinExistence type="predicted"/>
<dbReference type="RefSeq" id="WP_151970466.1">
    <property type="nucleotide sequence ID" value="NZ_AP019860.1"/>
</dbReference>
<feature type="transmembrane region" description="Helical" evidence="13">
    <location>
        <begin position="713"/>
        <end position="735"/>
    </location>
</feature>
<organism evidence="15 16">
    <name type="scientific">Uabimicrobium amorphum</name>
    <dbReference type="NCBI Taxonomy" id="2596890"/>
    <lineage>
        <taxon>Bacteria</taxon>
        <taxon>Pseudomonadati</taxon>
        <taxon>Planctomycetota</taxon>
        <taxon>Candidatus Uabimicrobiia</taxon>
        <taxon>Candidatus Uabimicrobiales</taxon>
        <taxon>Candidatus Uabimicrobiaceae</taxon>
        <taxon>Candidatus Uabimicrobium</taxon>
    </lineage>
</organism>
<feature type="domain" description="Ion transport" evidence="14">
    <location>
        <begin position="356"/>
        <end position="466"/>
    </location>
</feature>
<accession>A0A5S9F521</accession>
<evidence type="ECO:0000256" key="9">
    <source>
        <dbReference type="ARBA" id="ARBA00023065"/>
    </source>
</evidence>
<keyword evidence="3" id="KW-0633">Potassium transport</keyword>
<keyword evidence="9" id="KW-0406">Ion transport</keyword>
<keyword evidence="6" id="KW-0851">Voltage-gated channel</keyword>
<dbReference type="Proteomes" id="UP000326354">
    <property type="component" value="Chromosome"/>
</dbReference>
<evidence type="ECO:0000256" key="7">
    <source>
        <dbReference type="ARBA" id="ARBA00022958"/>
    </source>
</evidence>
<dbReference type="Gene3D" id="1.20.120.350">
    <property type="entry name" value="Voltage-gated potassium channels. Chain C"/>
    <property type="match status" value="1"/>
</dbReference>
<dbReference type="GO" id="GO:0008076">
    <property type="term" value="C:voltage-gated potassium channel complex"/>
    <property type="evidence" value="ECO:0007669"/>
    <property type="project" value="InterPro"/>
</dbReference>
<reference evidence="15 16" key="1">
    <citation type="submission" date="2019-08" db="EMBL/GenBank/DDBJ databases">
        <title>Complete genome sequence of Candidatus Uab amorphum.</title>
        <authorList>
            <person name="Shiratori T."/>
            <person name="Suzuki S."/>
            <person name="Kakizawa Y."/>
            <person name="Ishida K."/>
        </authorList>
    </citation>
    <scope>NUCLEOTIDE SEQUENCE [LARGE SCALE GENOMIC DNA]</scope>
    <source>
        <strain evidence="15 16">SRT547</strain>
    </source>
</reference>
<evidence type="ECO:0000259" key="14">
    <source>
        <dbReference type="Pfam" id="PF00520"/>
    </source>
</evidence>